<keyword evidence="3" id="KW-1185">Reference proteome</keyword>
<reference evidence="2 3" key="1">
    <citation type="journal article" date="2019" name="Commun. Biol.">
        <title>The bagworm genome reveals a unique fibroin gene that provides high tensile strength.</title>
        <authorList>
            <person name="Kono N."/>
            <person name="Nakamura H."/>
            <person name="Ohtoshi R."/>
            <person name="Tomita M."/>
            <person name="Numata K."/>
            <person name="Arakawa K."/>
        </authorList>
    </citation>
    <scope>NUCLEOTIDE SEQUENCE [LARGE SCALE GENOMIC DNA]</scope>
</reference>
<protein>
    <submittedName>
        <fullName evidence="2">Uncharacterized protein</fullName>
    </submittedName>
</protein>
<comment type="caution">
    <text evidence="2">The sequence shown here is derived from an EMBL/GenBank/DDBJ whole genome shotgun (WGS) entry which is preliminary data.</text>
</comment>
<dbReference type="AlphaFoldDB" id="A0A4C1XYG0"/>
<name>A0A4C1XYG0_EUMVA</name>
<evidence type="ECO:0000256" key="1">
    <source>
        <dbReference type="SAM" id="MobiDB-lite"/>
    </source>
</evidence>
<gene>
    <name evidence="2" type="ORF">EVAR_45080_1</name>
</gene>
<accession>A0A4C1XYG0</accession>
<evidence type="ECO:0000313" key="3">
    <source>
        <dbReference type="Proteomes" id="UP000299102"/>
    </source>
</evidence>
<dbReference type="Proteomes" id="UP000299102">
    <property type="component" value="Unassembled WGS sequence"/>
</dbReference>
<organism evidence="2 3">
    <name type="scientific">Eumeta variegata</name>
    <name type="common">Bagworm moth</name>
    <name type="synonym">Eumeta japonica</name>
    <dbReference type="NCBI Taxonomy" id="151549"/>
    <lineage>
        <taxon>Eukaryota</taxon>
        <taxon>Metazoa</taxon>
        <taxon>Ecdysozoa</taxon>
        <taxon>Arthropoda</taxon>
        <taxon>Hexapoda</taxon>
        <taxon>Insecta</taxon>
        <taxon>Pterygota</taxon>
        <taxon>Neoptera</taxon>
        <taxon>Endopterygota</taxon>
        <taxon>Lepidoptera</taxon>
        <taxon>Glossata</taxon>
        <taxon>Ditrysia</taxon>
        <taxon>Tineoidea</taxon>
        <taxon>Psychidae</taxon>
        <taxon>Oiketicinae</taxon>
        <taxon>Eumeta</taxon>
    </lineage>
</organism>
<proteinExistence type="predicted"/>
<evidence type="ECO:0000313" key="2">
    <source>
        <dbReference type="EMBL" id="GBP67245.1"/>
    </source>
</evidence>
<dbReference type="EMBL" id="BGZK01000977">
    <property type="protein sequence ID" value="GBP67245.1"/>
    <property type="molecule type" value="Genomic_DNA"/>
</dbReference>
<feature type="region of interest" description="Disordered" evidence="1">
    <location>
        <begin position="1"/>
        <end position="20"/>
    </location>
</feature>
<sequence length="97" mass="11004">MDDAWRKSSRHRMSQETVTSRFPSLLPGRRRLAAAGWMPLLVAGIISIHHYEFSHPRRTHAGAFVTHPTIACQENYMPICIGYPAPVTRHPASVKRD</sequence>